<dbReference type="OrthoDB" id="10023262at2759"/>
<accession>A0A9J6GJK3</accession>
<dbReference type="AlphaFoldDB" id="A0A9J6GJK3"/>
<evidence type="ECO:0008006" key="4">
    <source>
        <dbReference type="Google" id="ProtNLM"/>
    </source>
</evidence>
<dbReference type="Proteomes" id="UP000821853">
    <property type="component" value="Chromosome 5"/>
</dbReference>
<comment type="caution">
    <text evidence="2">The sequence shown here is derived from an EMBL/GenBank/DDBJ whole genome shotgun (WGS) entry which is preliminary data.</text>
</comment>
<name>A0A9J6GJK3_HAELO</name>
<dbReference type="EMBL" id="JABSTR010000007">
    <property type="protein sequence ID" value="KAH9374648.1"/>
    <property type="molecule type" value="Genomic_DNA"/>
</dbReference>
<sequence>MSSTQSLWCEVHSYTDACGENPFTELAGFAISMLVLAYSNAEVKRTFSQLNIVKFMLRNKLKPEQQAPSSVVRAEAEATPEKLF</sequence>
<feature type="region of interest" description="Disordered" evidence="1">
    <location>
        <begin position="64"/>
        <end position="84"/>
    </location>
</feature>
<evidence type="ECO:0000313" key="3">
    <source>
        <dbReference type="Proteomes" id="UP000821853"/>
    </source>
</evidence>
<evidence type="ECO:0000256" key="1">
    <source>
        <dbReference type="SAM" id="MobiDB-lite"/>
    </source>
</evidence>
<dbReference type="VEuPathDB" id="VectorBase:HLOH_062248"/>
<feature type="compositionally biased region" description="Basic and acidic residues" evidence="1">
    <location>
        <begin position="74"/>
        <end position="84"/>
    </location>
</feature>
<keyword evidence="3" id="KW-1185">Reference proteome</keyword>
<protein>
    <recommendedName>
        <fullName evidence="4">HAT C-terminal dimerisation domain-containing protein</fullName>
    </recommendedName>
</protein>
<gene>
    <name evidence="2" type="ORF">HPB48_019823</name>
</gene>
<organism evidence="2 3">
    <name type="scientific">Haemaphysalis longicornis</name>
    <name type="common">Bush tick</name>
    <dbReference type="NCBI Taxonomy" id="44386"/>
    <lineage>
        <taxon>Eukaryota</taxon>
        <taxon>Metazoa</taxon>
        <taxon>Ecdysozoa</taxon>
        <taxon>Arthropoda</taxon>
        <taxon>Chelicerata</taxon>
        <taxon>Arachnida</taxon>
        <taxon>Acari</taxon>
        <taxon>Parasitiformes</taxon>
        <taxon>Ixodida</taxon>
        <taxon>Ixodoidea</taxon>
        <taxon>Ixodidae</taxon>
        <taxon>Haemaphysalinae</taxon>
        <taxon>Haemaphysalis</taxon>
    </lineage>
</organism>
<proteinExistence type="predicted"/>
<reference evidence="2 3" key="1">
    <citation type="journal article" date="2020" name="Cell">
        <title>Large-Scale Comparative Analyses of Tick Genomes Elucidate Their Genetic Diversity and Vector Capacities.</title>
        <authorList>
            <consortium name="Tick Genome and Microbiome Consortium (TIGMIC)"/>
            <person name="Jia N."/>
            <person name="Wang J."/>
            <person name="Shi W."/>
            <person name="Du L."/>
            <person name="Sun Y."/>
            <person name="Zhan W."/>
            <person name="Jiang J.F."/>
            <person name="Wang Q."/>
            <person name="Zhang B."/>
            <person name="Ji P."/>
            <person name="Bell-Sakyi L."/>
            <person name="Cui X.M."/>
            <person name="Yuan T.T."/>
            <person name="Jiang B.G."/>
            <person name="Yang W.F."/>
            <person name="Lam T.T."/>
            <person name="Chang Q.C."/>
            <person name="Ding S.J."/>
            <person name="Wang X.J."/>
            <person name="Zhu J.G."/>
            <person name="Ruan X.D."/>
            <person name="Zhao L."/>
            <person name="Wei J.T."/>
            <person name="Ye R.Z."/>
            <person name="Que T.C."/>
            <person name="Du C.H."/>
            <person name="Zhou Y.H."/>
            <person name="Cheng J.X."/>
            <person name="Dai P.F."/>
            <person name="Guo W.B."/>
            <person name="Han X.H."/>
            <person name="Huang E.J."/>
            <person name="Li L.F."/>
            <person name="Wei W."/>
            <person name="Gao Y.C."/>
            <person name="Liu J.Z."/>
            <person name="Shao H.Z."/>
            <person name="Wang X."/>
            <person name="Wang C.C."/>
            <person name="Yang T.C."/>
            <person name="Huo Q.B."/>
            <person name="Li W."/>
            <person name="Chen H.Y."/>
            <person name="Chen S.E."/>
            <person name="Zhou L.G."/>
            <person name="Ni X.B."/>
            <person name="Tian J.H."/>
            <person name="Sheng Y."/>
            <person name="Liu T."/>
            <person name="Pan Y.S."/>
            <person name="Xia L.Y."/>
            <person name="Li J."/>
            <person name="Zhao F."/>
            <person name="Cao W.C."/>
        </authorList>
    </citation>
    <scope>NUCLEOTIDE SEQUENCE [LARGE SCALE GENOMIC DNA]</scope>
    <source>
        <strain evidence="2">HaeL-2018</strain>
    </source>
</reference>
<evidence type="ECO:0000313" key="2">
    <source>
        <dbReference type="EMBL" id="KAH9374648.1"/>
    </source>
</evidence>